<dbReference type="KEGG" id="theu:HPC62_06185"/>
<dbReference type="AlphaFoldDB" id="A0A6M8BBZ3"/>
<feature type="region of interest" description="Disordered" evidence="3">
    <location>
        <begin position="119"/>
        <end position="164"/>
    </location>
</feature>
<keyword evidence="2" id="KW-0456">Lyase</keyword>
<dbReference type="RefSeq" id="WP_172354227.1">
    <property type="nucleotide sequence ID" value="NZ_CP053661.1"/>
</dbReference>
<dbReference type="InterPro" id="IPR002822">
    <property type="entry name" value="Ni_insertion"/>
</dbReference>
<feature type="compositionally biased region" description="Basic and acidic residues" evidence="3">
    <location>
        <begin position="138"/>
        <end position="148"/>
    </location>
</feature>
<evidence type="ECO:0000256" key="2">
    <source>
        <dbReference type="HAMAP-Rule" id="MF_01074"/>
    </source>
</evidence>
<dbReference type="NCBIfam" id="TIGR00299">
    <property type="entry name" value="nickel pincer cofactor biosynthesis protein LarC"/>
    <property type="match status" value="1"/>
</dbReference>
<dbReference type="EMBL" id="CP053661">
    <property type="protein sequence ID" value="QKD81840.1"/>
    <property type="molecule type" value="Genomic_DNA"/>
</dbReference>
<gene>
    <name evidence="4" type="primary">larC</name>
    <name evidence="4" type="ORF">HPC62_06185</name>
</gene>
<evidence type="ECO:0000256" key="3">
    <source>
        <dbReference type="SAM" id="MobiDB-lite"/>
    </source>
</evidence>
<proteinExistence type="inferred from homology"/>
<organism evidence="4 5">
    <name type="scientific">Thermoleptolyngbya sichuanensis A183</name>
    <dbReference type="NCBI Taxonomy" id="2737172"/>
    <lineage>
        <taxon>Bacteria</taxon>
        <taxon>Bacillati</taxon>
        <taxon>Cyanobacteriota</taxon>
        <taxon>Cyanophyceae</taxon>
        <taxon>Oculatellales</taxon>
        <taxon>Oculatellaceae</taxon>
        <taxon>Thermoleptolyngbya</taxon>
        <taxon>Thermoleptolyngbya sichuanensis</taxon>
    </lineage>
</organism>
<dbReference type="HAMAP" id="MF_01074">
    <property type="entry name" value="LarC"/>
    <property type="match status" value="1"/>
</dbReference>
<evidence type="ECO:0000256" key="1">
    <source>
        <dbReference type="ARBA" id="ARBA00022596"/>
    </source>
</evidence>
<protein>
    <recommendedName>
        <fullName evidence="2">Putative nickel insertion protein</fullName>
    </recommendedName>
</protein>
<keyword evidence="1 2" id="KW-0533">Nickel</keyword>
<dbReference type="Gene3D" id="3.10.20.300">
    <property type="entry name" value="mk0293 like domain"/>
    <property type="match status" value="1"/>
</dbReference>
<dbReference type="PANTHER" id="PTHR36566">
    <property type="entry name" value="NICKEL INSERTION PROTEIN-RELATED"/>
    <property type="match status" value="1"/>
</dbReference>
<reference evidence="4 5" key="1">
    <citation type="submission" date="2020-05" db="EMBL/GenBank/DDBJ databases">
        <title>Complete genome sequence of of a novel Thermoleptolyngbya strain isolated from hot springs of Ganzi, Sichuan China.</title>
        <authorList>
            <person name="Tang J."/>
            <person name="Daroch M."/>
            <person name="Li L."/>
            <person name="Waleron K."/>
            <person name="Waleron M."/>
            <person name="Waleron M."/>
        </authorList>
    </citation>
    <scope>NUCLEOTIDE SEQUENCE [LARGE SCALE GENOMIC DNA]</scope>
    <source>
        <strain evidence="4 5">PKUAC-SCTA183</strain>
    </source>
</reference>
<dbReference type="Proteomes" id="UP000505210">
    <property type="component" value="Chromosome"/>
</dbReference>
<dbReference type="Gene3D" id="3.30.70.1380">
    <property type="entry name" value="Transcriptional regulatory protein pf0864 domain like"/>
    <property type="match status" value="1"/>
</dbReference>
<feature type="compositionally biased region" description="Basic residues" evidence="3">
    <location>
        <begin position="127"/>
        <end position="137"/>
    </location>
</feature>
<dbReference type="PANTHER" id="PTHR36566:SF1">
    <property type="entry name" value="PYRIDINIUM-3,5-BISTHIOCARBOXYLIC ACID MONONUCLEOTIDE NICKEL INSERTION PROTEIN"/>
    <property type="match status" value="1"/>
</dbReference>
<comment type="similarity">
    <text evidence="2">Belongs to the LarC family.</text>
</comment>
<sequence>MTKIAYLDCPTGIAGDMCLGALIHAGLPLEYLETQLRRLGISHEYMLRVETVQRNGQSATKLHVDLNALPDPEALAHREPGVDVHSTFQRAYAQPHSNDLSDDLTNQSINQNMVERYSGKYSDSHSHPHPHQSHSHTHKSDFSDDSASHFHPHPHKHPAAYPHSLDNATDAIRDSEHPSHDLASHHHAGTRHLADIEQLISAAGLSPRAEAWSLAVFRQLAIAESAVHGIPIEAVHFHEVGATDAIVDIVGTCLGLDWLGIEQLYCSAMPTGGGTIWAAHGRLPVPSPAVLKLWELRQVPVYSNGIERELVTPTGAAIATTLAASFGPPPPMTLTRVGLGAGGRELPIPNILRLWIGESSELGAGSWAYRQTTHTAPSGIPLPQSARAVASTAEPGANSQVTVLETQIDDANPQAIAYTLESLLAAGALDVFTQPVTMKKSRLGTLITVICPIDLAEICKAVLFRETTTLGIRESVQQRTTLDREFQTVETEFGEVPMKLGKHPVSGELLNVQPEYEDCAKIARDRQVSWSDVHRAALRAWENRNPKTQLRAESAH</sequence>
<accession>A0A6M8BBZ3</accession>
<name>A0A6M8BBZ3_9CYAN</name>
<evidence type="ECO:0000313" key="4">
    <source>
        <dbReference type="EMBL" id="QKD81840.1"/>
    </source>
</evidence>
<dbReference type="GO" id="GO:0016151">
    <property type="term" value="F:nickel cation binding"/>
    <property type="evidence" value="ECO:0007669"/>
    <property type="project" value="UniProtKB-UniRule"/>
</dbReference>
<evidence type="ECO:0000313" key="5">
    <source>
        <dbReference type="Proteomes" id="UP000505210"/>
    </source>
</evidence>
<dbReference type="Pfam" id="PF01969">
    <property type="entry name" value="Ni_insertion"/>
    <property type="match status" value="1"/>
</dbReference>
<dbReference type="GO" id="GO:0016829">
    <property type="term" value="F:lyase activity"/>
    <property type="evidence" value="ECO:0007669"/>
    <property type="project" value="UniProtKB-UniRule"/>
</dbReference>
<keyword evidence="5" id="KW-1185">Reference proteome</keyword>